<dbReference type="InterPro" id="IPR003609">
    <property type="entry name" value="Pan_app"/>
</dbReference>
<keyword evidence="1" id="KW-1133">Transmembrane helix</keyword>
<reference evidence="3" key="1">
    <citation type="journal article" date="2021" name="IMA Fungus">
        <title>Genomic characterization of three marine fungi, including Emericellopsis atlantica sp. nov. with signatures of a generalist lifestyle and marine biomass degradation.</title>
        <authorList>
            <person name="Hagestad O.C."/>
            <person name="Hou L."/>
            <person name="Andersen J.H."/>
            <person name="Hansen E.H."/>
            <person name="Altermark B."/>
            <person name="Li C."/>
            <person name="Kuhnert E."/>
            <person name="Cox R.J."/>
            <person name="Crous P.W."/>
            <person name="Spatafora J.W."/>
            <person name="Lail K."/>
            <person name="Amirebrahimi M."/>
            <person name="Lipzen A."/>
            <person name="Pangilinan J."/>
            <person name="Andreopoulos W."/>
            <person name="Hayes R.D."/>
            <person name="Ng V."/>
            <person name="Grigoriev I.V."/>
            <person name="Jackson S.A."/>
            <person name="Sutton T.D.S."/>
            <person name="Dobson A.D.W."/>
            <person name="Rama T."/>
        </authorList>
    </citation>
    <scope>NUCLEOTIDE SEQUENCE</scope>
    <source>
        <strain evidence="3">TRa018bII</strain>
    </source>
</reference>
<evidence type="ECO:0000259" key="2">
    <source>
        <dbReference type="PROSITE" id="PS50948"/>
    </source>
</evidence>
<dbReference type="AlphaFoldDB" id="A0A9P8C0X3"/>
<feature type="transmembrane region" description="Helical" evidence="1">
    <location>
        <begin position="327"/>
        <end position="346"/>
    </location>
</feature>
<accession>A0A9P8C0X3</accession>
<dbReference type="OrthoDB" id="3943216at2759"/>
<protein>
    <recommendedName>
        <fullName evidence="2">Apple domain-containing protein</fullName>
    </recommendedName>
</protein>
<keyword evidence="4" id="KW-1185">Reference proteome</keyword>
<sequence>MEFSIANCQNGTTIPSILGLNYTQHCNGDLPGGDIGNSILSSFEECIEKCTRHKPGCYGLVWDSGSKRCWHKDSSVSTRSLRYSLDLTSALVFPSQIKHFKNAFQCPYPNLSQQKTTTGAEFTIYCGADFDGGIMYQQGTGTNPSMHADNLQGCLENCAKNHPLCTRVTYSADFARDGWLNCWIRTGDKPKLGPVKDHMAHSAYAPIPKIDSPTCKNGSTTTIGDGRIFKASCPDKRGLDGKPQPLETYHESSIEDCTTRCTNSSSTCSALVFDAGLQSGFQNCYLFDSIPSPSEQCSDHTLLYHDSISAQYKPPPARQSSPSNKNWIAAAVLCPLILAIIIYYLFWGRKGKPRKFYAAIKRHKQ</sequence>
<dbReference type="Proteomes" id="UP000824998">
    <property type="component" value="Unassembled WGS sequence"/>
</dbReference>
<evidence type="ECO:0000256" key="1">
    <source>
        <dbReference type="SAM" id="Phobius"/>
    </source>
</evidence>
<feature type="domain" description="Apple" evidence="2">
    <location>
        <begin position="233"/>
        <end position="308"/>
    </location>
</feature>
<name>A0A9P8C0X3_9HELO</name>
<proteinExistence type="predicted"/>
<dbReference type="Pfam" id="PF00024">
    <property type="entry name" value="PAN_1"/>
    <property type="match status" value="2"/>
</dbReference>
<keyword evidence="1" id="KW-0812">Transmembrane</keyword>
<keyword evidence="1" id="KW-0472">Membrane</keyword>
<dbReference type="Gene3D" id="3.50.4.10">
    <property type="entry name" value="Hepatocyte Growth Factor"/>
    <property type="match status" value="1"/>
</dbReference>
<organism evidence="3 4">
    <name type="scientific">Amylocarpus encephaloides</name>
    <dbReference type="NCBI Taxonomy" id="45428"/>
    <lineage>
        <taxon>Eukaryota</taxon>
        <taxon>Fungi</taxon>
        <taxon>Dikarya</taxon>
        <taxon>Ascomycota</taxon>
        <taxon>Pezizomycotina</taxon>
        <taxon>Leotiomycetes</taxon>
        <taxon>Helotiales</taxon>
        <taxon>Helotiales incertae sedis</taxon>
        <taxon>Amylocarpus</taxon>
    </lineage>
</organism>
<evidence type="ECO:0000313" key="4">
    <source>
        <dbReference type="Proteomes" id="UP000824998"/>
    </source>
</evidence>
<gene>
    <name evidence="3" type="ORF">BJ875DRAFT_200679</name>
</gene>
<dbReference type="PROSITE" id="PS50948">
    <property type="entry name" value="PAN"/>
    <property type="match status" value="1"/>
</dbReference>
<comment type="caution">
    <text evidence="3">The sequence shown here is derived from an EMBL/GenBank/DDBJ whole genome shotgun (WGS) entry which is preliminary data.</text>
</comment>
<evidence type="ECO:0000313" key="3">
    <source>
        <dbReference type="EMBL" id="KAG9229347.1"/>
    </source>
</evidence>
<dbReference type="EMBL" id="MU251780">
    <property type="protein sequence ID" value="KAG9229347.1"/>
    <property type="molecule type" value="Genomic_DNA"/>
</dbReference>